<keyword evidence="13" id="KW-1185">Reference proteome</keyword>
<evidence type="ECO:0000256" key="7">
    <source>
        <dbReference type="ARBA" id="ARBA00023134"/>
    </source>
</evidence>
<dbReference type="Gramene" id="KVI05646">
    <property type="protein sequence ID" value="KVI05646"/>
    <property type="gene ID" value="Ccrd_015999"/>
</dbReference>
<dbReference type="PRINTS" id="PR00315">
    <property type="entry name" value="ELONGATNFCT"/>
</dbReference>
<dbReference type="InterPro" id="IPR001876">
    <property type="entry name" value="Znf_RanBP2"/>
</dbReference>
<dbReference type="InterPro" id="IPR036443">
    <property type="entry name" value="Znf_RanBP2_sf"/>
</dbReference>
<accession>A0A103YAR9</accession>
<evidence type="ECO:0000256" key="8">
    <source>
        <dbReference type="PROSITE-ProRule" id="PRU00322"/>
    </source>
</evidence>
<organism evidence="12 13">
    <name type="scientific">Cynara cardunculus var. scolymus</name>
    <name type="common">Globe artichoke</name>
    <name type="synonym">Cynara scolymus</name>
    <dbReference type="NCBI Taxonomy" id="59895"/>
    <lineage>
        <taxon>Eukaryota</taxon>
        <taxon>Viridiplantae</taxon>
        <taxon>Streptophyta</taxon>
        <taxon>Embryophyta</taxon>
        <taxon>Tracheophyta</taxon>
        <taxon>Spermatophyta</taxon>
        <taxon>Magnoliopsida</taxon>
        <taxon>eudicotyledons</taxon>
        <taxon>Gunneridae</taxon>
        <taxon>Pentapetalae</taxon>
        <taxon>asterids</taxon>
        <taxon>campanulids</taxon>
        <taxon>Asterales</taxon>
        <taxon>Asteraceae</taxon>
        <taxon>Carduoideae</taxon>
        <taxon>Cardueae</taxon>
        <taxon>Carduinae</taxon>
        <taxon>Cynara</taxon>
    </lineage>
</organism>
<keyword evidence="12" id="KW-0648">Protein biosynthesis</keyword>
<evidence type="ECO:0000259" key="10">
    <source>
        <dbReference type="PROSITE" id="PS50199"/>
    </source>
</evidence>
<dbReference type="InterPro" id="IPR027417">
    <property type="entry name" value="P-loop_NTPase"/>
</dbReference>
<dbReference type="GO" id="GO:0008270">
    <property type="term" value="F:zinc ion binding"/>
    <property type="evidence" value="ECO:0007669"/>
    <property type="project" value="UniProtKB-KW"/>
</dbReference>
<dbReference type="SUPFAM" id="SSF52540">
    <property type="entry name" value="P-loop containing nucleoside triphosphate hydrolases"/>
    <property type="match status" value="1"/>
</dbReference>
<evidence type="ECO:0000313" key="13">
    <source>
        <dbReference type="Proteomes" id="UP000243975"/>
    </source>
</evidence>
<dbReference type="SUPFAM" id="SSF50465">
    <property type="entry name" value="EF-Tu/eEF-1alpha/eIF2-gamma C-terminal domain"/>
    <property type="match status" value="1"/>
</dbReference>
<dbReference type="PROSITE" id="PS01358">
    <property type="entry name" value="ZF_RANBP2_1"/>
    <property type="match status" value="1"/>
</dbReference>
<name>A0A103YAR9_CYNCS</name>
<dbReference type="PANTHER" id="PTHR23115">
    <property type="entry name" value="TRANSLATION FACTOR"/>
    <property type="match status" value="1"/>
</dbReference>
<dbReference type="FunFam" id="2.40.30.10:FF:000060">
    <property type="entry name" value="elongation factor 1-alpha isoform X4"/>
    <property type="match status" value="1"/>
</dbReference>
<dbReference type="GO" id="GO:1902373">
    <property type="term" value="P:negative regulation of mRNA catabolic process"/>
    <property type="evidence" value="ECO:0007669"/>
    <property type="project" value="EnsemblPlants"/>
</dbReference>
<evidence type="ECO:0000256" key="4">
    <source>
        <dbReference type="ARBA" id="ARBA00022741"/>
    </source>
</evidence>
<dbReference type="GO" id="GO:0005525">
    <property type="term" value="F:GTP binding"/>
    <property type="evidence" value="ECO:0007669"/>
    <property type="project" value="UniProtKB-KW"/>
</dbReference>
<sequence>MLSTAWESPDTRQESVRQNVWRCPICTFDNEEYMSACDICGVLRNPLVRSSDNGQSSTVGGICTNSGVSVMAKSLFASLPCRSPKGAVNFQPQKDASSAEEDKFSYLHGNNRGKFHDLHKAIISEKQYKVNIAPFKFDIPSPDDVVSMGMRSYKIGSKVAFDLKKPSTSDASSSKAKDNANLKSSAKSSNISAPLLSKDKFEYVDDDSHVPISKTQTHGLSSDLNSITMSAKSGNSKIRNQGKIALRSQYKPEKWMLLDQTEDQLSQLNLAISAEERERGITMTVGVAFFNSSKYHVVVLDSPGHKDFVPNMISGATQADAAILVIDASLGAFEAGIDSARGQTREHAQLIRSFGVDQIIVSVNKMDAVEYSKERFETIKLQLGAFLRSCNFRDSSVSWIPLSAMENQNLVAPASDARLLSWYRGPSLLEAIDALQPPAREYSKPLLMPICDVIKLPSQGQVLILPSGEFGTVRSLERDSQACGIARAGDNVALEFHIHHAKEVAKVAKIVSLLDSKTGKVTKKAPRCLLAKQSAIVEVVLQGEVCVDEFSNSRALGRAFLRSSGTTVAVGVVTRVIVD</sequence>
<dbReference type="EMBL" id="LEKV01001865">
    <property type="protein sequence ID" value="KVI05646.1"/>
    <property type="molecule type" value="Genomic_DNA"/>
</dbReference>
<dbReference type="PROSITE" id="PS50199">
    <property type="entry name" value="ZF_RANBP2_2"/>
    <property type="match status" value="1"/>
</dbReference>
<dbReference type="Gene3D" id="2.30.30.380">
    <property type="entry name" value="Zn-finger domain of Sec23/24"/>
    <property type="match status" value="1"/>
</dbReference>
<keyword evidence="3" id="KW-0479">Metal-binding</keyword>
<dbReference type="Pfam" id="PF22594">
    <property type="entry name" value="GTP-eEF1A_C"/>
    <property type="match status" value="1"/>
</dbReference>
<gene>
    <name evidence="12" type="ORF">Ccrd_015999</name>
</gene>
<reference evidence="12 13" key="1">
    <citation type="journal article" date="2016" name="Sci. Rep.">
        <title>The genome sequence of the outbreeding globe artichoke constructed de novo incorporating a phase-aware low-pass sequencing strategy of F1 progeny.</title>
        <authorList>
            <person name="Scaglione D."/>
            <person name="Reyes-Chin-Wo S."/>
            <person name="Acquadro A."/>
            <person name="Froenicke L."/>
            <person name="Portis E."/>
            <person name="Beitel C."/>
            <person name="Tirone M."/>
            <person name="Mauro R."/>
            <person name="Lo Monaco A."/>
            <person name="Mauromicale G."/>
            <person name="Faccioli P."/>
            <person name="Cattivelli L."/>
            <person name="Rieseberg L."/>
            <person name="Michelmore R."/>
            <person name="Lanteri S."/>
        </authorList>
    </citation>
    <scope>NUCLEOTIDE SEQUENCE [LARGE SCALE GENOMIC DNA]</scope>
    <source>
        <strain evidence="12">2C</strain>
    </source>
</reference>
<dbReference type="InterPro" id="IPR000795">
    <property type="entry name" value="T_Tr_GTP-bd_dom"/>
</dbReference>
<dbReference type="OMA" id="HIHHAKV"/>
<dbReference type="PROSITE" id="PS51722">
    <property type="entry name" value="G_TR_2"/>
    <property type="match status" value="1"/>
</dbReference>
<dbReference type="SUPFAM" id="SSF90209">
    <property type="entry name" value="Ran binding protein zinc finger-like"/>
    <property type="match status" value="1"/>
</dbReference>
<evidence type="ECO:0000259" key="11">
    <source>
        <dbReference type="PROSITE" id="PS51722"/>
    </source>
</evidence>
<keyword evidence="5 8" id="KW-0863">Zinc-finger</keyword>
<evidence type="ECO:0000256" key="9">
    <source>
        <dbReference type="SAM" id="MobiDB-lite"/>
    </source>
</evidence>
<evidence type="ECO:0000256" key="5">
    <source>
        <dbReference type="ARBA" id="ARBA00022771"/>
    </source>
</evidence>
<dbReference type="AlphaFoldDB" id="A0A103YAR9"/>
<dbReference type="GO" id="GO:0003746">
    <property type="term" value="F:translation elongation factor activity"/>
    <property type="evidence" value="ECO:0007669"/>
    <property type="project" value="UniProtKB-KW"/>
</dbReference>
<dbReference type="InterPro" id="IPR050100">
    <property type="entry name" value="TRAFAC_GTPase_members"/>
</dbReference>
<keyword evidence="7" id="KW-0342">GTP-binding</keyword>
<evidence type="ECO:0000313" key="12">
    <source>
        <dbReference type="EMBL" id="KVI05646.1"/>
    </source>
</evidence>
<dbReference type="InterPro" id="IPR009001">
    <property type="entry name" value="Transl_elong_EF1A/Init_IF2_C"/>
</dbReference>
<dbReference type="GO" id="GO:0070481">
    <property type="term" value="P:nuclear-transcribed mRNA catabolic process, non-stop decay"/>
    <property type="evidence" value="ECO:0007669"/>
    <property type="project" value="EnsemblPlants"/>
</dbReference>
<dbReference type="Gene3D" id="3.40.50.300">
    <property type="entry name" value="P-loop containing nucleotide triphosphate hydrolases"/>
    <property type="match status" value="1"/>
</dbReference>
<evidence type="ECO:0000256" key="2">
    <source>
        <dbReference type="ARBA" id="ARBA00007249"/>
    </source>
</evidence>
<comment type="function">
    <text evidence="1">This protein promotes the GTP-dependent binding of aminoacyl-tRNA to the A-site of ribosomes during protein biosynthesis.</text>
</comment>
<dbReference type="STRING" id="59895.A0A103YAR9"/>
<comment type="caution">
    <text evidence="12">The sequence shown here is derived from an EMBL/GenBank/DDBJ whole genome shotgun (WGS) entry which is preliminary data.</text>
</comment>
<evidence type="ECO:0000256" key="3">
    <source>
        <dbReference type="ARBA" id="ARBA00022723"/>
    </source>
</evidence>
<dbReference type="Proteomes" id="UP000243975">
    <property type="component" value="Unassembled WGS sequence"/>
</dbReference>
<evidence type="ECO:0000256" key="1">
    <source>
        <dbReference type="ARBA" id="ARBA00003982"/>
    </source>
</evidence>
<protein>
    <submittedName>
        <fullName evidence="12">Elongation factor, GTP-binding domain-containing protein</fullName>
    </submittedName>
</protein>
<dbReference type="Gene3D" id="2.40.30.10">
    <property type="entry name" value="Translation factors"/>
    <property type="match status" value="1"/>
</dbReference>
<proteinExistence type="inferred from homology"/>
<feature type="domain" description="Tr-type G" evidence="11">
    <location>
        <begin position="274"/>
        <end position="440"/>
    </location>
</feature>
<dbReference type="InterPro" id="IPR054696">
    <property type="entry name" value="GTP-eEF1A_C"/>
</dbReference>
<keyword evidence="4" id="KW-0547">Nucleotide-binding</keyword>
<keyword evidence="6" id="KW-0862">Zinc</keyword>
<keyword evidence="12" id="KW-0251">Elongation factor</keyword>
<feature type="region of interest" description="Disordered" evidence="9">
    <location>
        <begin position="164"/>
        <end position="189"/>
    </location>
</feature>
<comment type="similarity">
    <text evidence="2">Belongs to the TRAFAC class translation factor GTPase superfamily. Classic translation factor GTPase family. EF-Tu/EF-1A subfamily.</text>
</comment>
<dbReference type="Pfam" id="PF00009">
    <property type="entry name" value="GTP_EFTU"/>
    <property type="match status" value="1"/>
</dbReference>
<feature type="domain" description="RanBP2-type" evidence="10">
    <location>
        <begin position="17"/>
        <end position="46"/>
    </location>
</feature>
<evidence type="ECO:0000256" key="6">
    <source>
        <dbReference type="ARBA" id="ARBA00022833"/>
    </source>
</evidence>
<dbReference type="GO" id="GO:0003924">
    <property type="term" value="F:GTPase activity"/>
    <property type="evidence" value="ECO:0007669"/>
    <property type="project" value="InterPro"/>
</dbReference>